<evidence type="ECO:0000313" key="1">
    <source>
        <dbReference type="EMBL" id="POW00294.1"/>
    </source>
</evidence>
<sequence>MYHDFLTGSINFNICKDPAYAETIRLRPHEPNKGVEGFPVIDACDTDKPDLLVGGSQLNQDNPCQLFSDLLQDPTVNKTSGAKPTLAIPKKKKGKVRQIMNAVVPGGVLCGWPGTNTQSKLSKLGVSLQIRKNSLGVTSLNFCVKPGNLKDKPAQLLVEALEEHLFELVALPVPPTNTDFGCEIPDGEDTKSFSRLLRWFTHDYIYSASQ</sequence>
<dbReference type="VEuPathDB" id="FungiDB:PSHT_13099"/>
<dbReference type="Proteomes" id="UP000238274">
    <property type="component" value="Unassembled WGS sequence"/>
</dbReference>
<protein>
    <submittedName>
        <fullName evidence="1">Uncharacterized protein</fullName>
    </submittedName>
</protein>
<organism evidence="1 2">
    <name type="scientific">Puccinia striiformis</name>
    <dbReference type="NCBI Taxonomy" id="27350"/>
    <lineage>
        <taxon>Eukaryota</taxon>
        <taxon>Fungi</taxon>
        <taxon>Dikarya</taxon>
        <taxon>Basidiomycota</taxon>
        <taxon>Pucciniomycotina</taxon>
        <taxon>Pucciniomycetes</taxon>
        <taxon>Pucciniales</taxon>
        <taxon>Pucciniaceae</taxon>
        <taxon>Puccinia</taxon>
    </lineage>
</organism>
<name>A0A2S4USJ9_9BASI</name>
<reference evidence="2" key="2">
    <citation type="journal article" date="2018" name="BMC Genomics">
        <title>Genomic insights into host adaptation between the wheat stripe rust pathogen (Puccinia striiformis f. sp. tritici) and the barley stripe rust pathogen (Puccinia striiformis f. sp. hordei).</title>
        <authorList>
            <person name="Xia C."/>
            <person name="Wang M."/>
            <person name="Yin C."/>
            <person name="Cornejo O.E."/>
            <person name="Hulbert S.H."/>
            <person name="Chen X."/>
        </authorList>
    </citation>
    <scope>NUCLEOTIDE SEQUENCE [LARGE SCALE GENOMIC DNA]</scope>
    <source>
        <strain evidence="2">93TX-2</strain>
    </source>
</reference>
<comment type="caution">
    <text evidence="1">The sequence shown here is derived from an EMBL/GenBank/DDBJ whole genome shotgun (WGS) entry which is preliminary data.</text>
</comment>
<keyword evidence="2" id="KW-1185">Reference proteome</keyword>
<dbReference type="VEuPathDB" id="FungiDB:PSTT_04781"/>
<dbReference type="EMBL" id="PKSM01000254">
    <property type="protein sequence ID" value="POW00294.1"/>
    <property type="molecule type" value="Genomic_DNA"/>
</dbReference>
<proteinExistence type="predicted"/>
<accession>A0A2S4USJ9</accession>
<gene>
    <name evidence="1" type="ORF">PSHT_13099</name>
</gene>
<evidence type="ECO:0000313" key="2">
    <source>
        <dbReference type="Proteomes" id="UP000238274"/>
    </source>
</evidence>
<reference evidence="1 2" key="1">
    <citation type="submission" date="2017-12" db="EMBL/GenBank/DDBJ databases">
        <title>Gene loss provides genomic basis for host adaptation in cereal stripe rust fungi.</title>
        <authorList>
            <person name="Xia C."/>
        </authorList>
    </citation>
    <scope>NUCLEOTIDE SEQUENCE [LARGE SCALE GENOMIC DNA]</scope>
    <source>
        <strain evidence="1 2">93TX-2</strain>
    </source>
</reference>
<dbReference type="AlphaFoldDB" id="A0A2S4USJ9"/>
<reference evidence="2" key="3">
    <citation type="journal article" date="2018" name="Mol. Plant Microbe Interact.">
        <title>Genome sequence resources for the wheat stripe rust pathogen (Puccinia striiformis f. sp. tritici) and the barley stripe rust pathogen (Puccinia striiformis f. sp. hordei).</title>
        <authorList>
            <person name="Xia C."/>
            <person name="Wang M."/>
            <person name="Yin C."/>
            <person name="Cornejo O.E."/>
            <person name="Hulbert S.H."/>
            <person name="Chen X."/>
        </authorList>
    </citation>
    <scope>NUCLEOTIDE SEQUENCE [LARGE SCALE GENOMIC DNA]</scope>
    <source>
        <strain evidence="2">93TX-2</strain>
    </source>
</reference>